<gene>
    <name evidence="2" type="ORF">HYG85_04445</name>
</gene>
<evidence type="ECO:0000313" key="2">
    <source>
        <dbReference type="EMBL" id="QUH28202.1"/>
    </source>
</evidence>
<dbReference type="Pfam" id="PF01551">
    <property type="entry name" value="Peptidase_M23"/>
    <property type="match status" value="1"/>
</dbReference>
<dbReference type="EMBL" id="CP058561">
    <property type="protein sequence ID" value="QUH28202.1"/>
    <property type="molecule type" value="Genomic_DNA"/>
</dbReference>
<feature type="domain" description="M23ase beta-sheet core" evidence="1">
    <location>
        <begin position="176"/>
        <end position="266"/>
    </location>
</feature>
<sequence>MATGKVISKTAVYYGPSTSYPSDNSYAGPNDSVTILWSEGSWYYIEYPAGSKRKRMYIRKSAVSQVSGSVSTYYVNKQTRYCNHGTDTYCGPSSSRYVNAGSISKGEKVYYLYSKKENNYALIEYNVSGGKRKRAWVDSMKLCISPVEIKFYDYLSNGWTQTLAWNGVSTQGNYGHLGNDLVKSTKDVKAIYDGDVVFSGYTTWNGNVVQLKHTLNSKVFYSFYAHLDSRLVSSGSVSAGQSIGVMGGTGNNGKGYRAHLHLGIYLAKTNGADTPGYNKDSNGNKQYFEHGVVYKDFTSLSGFSARYFDPEKVINSEGQCILNNYKEF</sequence>
<evidence type="ECO:0000313" key="3">
    <source>
        <dbReference type="Proteomes" id="UP000677305"/>
    </source>
</evidence>
<dbReference type="AlphaFoldDB" id="A0A8J8M884"/>
<dbReference type="PANTHER" id="PTHR21666:SF270">
    <property type="entry name" value="MUREIN HYDROLASE ACTIVATOR ENVC"/>
    <property type="match status" value="1"/>
</dbReference>
<name>A0A8J8M884_9FIRM</name>
<dbReference type="CDD" id="cd12797">
    <property type="entry name" value="M23_peptidase"/>
    <property type="match status" value="1"/>
</dbReference>
<dbReference type="GO" id="GO:0004222">
    <property type="term" value="F:metalloendopeptidase activity"/>
    <property type="evidence" value="ECO:0007669"/>
    <property type="project" value="TreeGrafter"/>
</dbReference>
<dbReference type="InterPro" id="IPR011055">
    <property type="entry name" value="Dup_hybrid_motif"/>
</dbReference>
<dbReference type="InterPro" id="IPR050570">
    <property type="entry name" value="Cell_wall_metabolism_enzyme"/>
</dbReference>
<dbReference type="PANTHER" id="PTHR21666">
    <property type="entry name" value="PEPTIDASE-RELATED"/>
    <property type="match status" value="1"/>
</dbReference>
<organism evidence="2 3">
    <name type="scientific">Vallitalea guaymasensis</name>
    <dbReference type="NCBI Taxonomy" id="1185412"/>
    <lineage>
        <taxon>Bacteria</taxon>
        <taxon>Bacillati</taxon>
        <taxon>Bacillota</taxon>
        <taxon>Clostridia</taxon>
        <taxon>Lachnospirales</taxon>
        <taxon>Vallitaleaceae</taxon>
        <taxon>Vallitalea</taxon>
    </lineage>
</organism>
<dbReference type="KEGG" id="vgu:HYG85_04445"/>
<dbReference type="Proteomes" id="UP000677305">
    <property type="component" value="Chromosome"/>
</dbReference>
<protein>
    <submittedName>
        <fullName evidence="2">M23 family metallopeptidase</fullName>
    </submittedName>
</protein>
<proteinExistence type="predicted"/>
<accession>A0A8J8M884</accession>
<dbReference type="RefSeq" id="WP_212692455.1">
    <property type="nucleotide sequence ID" value="NZ_CP058561.1"/>
</dbReference>
<dbReference type="Gene3D" id="2.70.70.10">
    <property type="entry name" value="Glucose Permease (Domain IIA)"/>
    <property type="match status" value="1"/>
</dbReference>
<evidence type="ECO:0000259" key="1">
    <source>
        <dbReference type="Pfam" id="PF01551"/>
    </source>
</evidence>
<reference evidence="2 3" key="1">
    <citation type="submission" date="2020-07" db="EMBL/GenBank/DDBJ databases">
        <title>Vallitalea guaymasensis genome.</title>
        <authorList>
            <person name="Postec A."/>
        </authorList>
    </citation>
    <scope>NUCLEOTIDE SEQUENCE [LARGE SCALE GENOMIC DNA]</scope>
    <source>
        <strain evidence="2 3">Ra1766G1</strain>
    </source>
</reference>
<keyword evidence="3" id="KW-1185">Reference proteome</keyword>
<dbReference type="InterPro" id="IPR016047">
    <property type="entry name" value="M23ase_b-sheet_dom"/>
</dbReference>
<dbReference type="SUPFAM" id="SSF51261">
    <property type="entry name" value="Duplicated hybrid motif"/>
    <property type="match status" value="1"/>
</dbReference>